<keyword evidence="2 5" id="KW-0808">Transferase</keyword>
<dbReference type="AlphaFoldDB" id="T0Y6Z1"/>
<dbReference type="EMBL" id="AUZZ01010099">
    <property type="protein sequence ID" value="EQD30896.1"/>
    <property type="molecule type" value="Genomic_DNA"/>
</dbReference>
<dbReference type="PANTHER" id="PTHR43464">
    <property type="entry name" value="METHYLTRANSFERASE"/>
    <property type="match status" value="1"/>
</dbReference>
<keyword evidence="3" id="KW-0949">S-adenosyl-L-methionine</keyword>
<dbReference type="PANTHER" id="PTHR43464:SF19">
    <property type="entry name" value="UBIQUINONE BIOSYNTHESIS O-METHYLTRANSFERASE, MITOCHONDRIAL"/>
    <property type="match status" value="1"/>
</dbReference>
<dbReference type="SUPFAM" id="SSF53335">
    <property type="entry name" value="S-adenosyl-L-methionine-dependent methyltransferases"/>
    <property type="match status" value="1"/>
</dbReference>
<evidence type="ECO:0000256" key="3">
    <source>
        <dbReference type="ARBA" id="ARBA00022691"/>
    </source>
</evidence>
<dbReference type="InterPro" id="IPR029063">
    <property type="entry name" value="SAM-dependent_MTases_sf"/>
</dbReference>
<dbReference type="EC" id="2.1.1.-" evidence="5"/>
<evidence type="ECO:0000313" key="5">
    <source>
        <dbReference type="EMBL" id="EQD30896.1"/>
    </source>
</evidence>
<accession>T0Y6Z1</accession>
<dbReference type="InterPro" id="IPR013216">
    <property type="entry name" value="Methyltransf_11"/>
</dbReference>
<dbReference type="GO" id="GO:0032259">
    <property type="term" value="P:methylation"/>
    <property type="evidence" value="ECO:0007669"/>
    <property type="project" value="UniProtKB-KW"/>
</dbReference>
<dbReference type="CDD" id="cd02440">
    <property type="entry name" value="AdoMet_MTases"/>
    <property type="match status" value="1"/>
</dbReference>
<comment type="caution">
    <text evidence="5">The sequence shown here is derived from an EMBL/GenBank/DDBJ whole genome shotgun (WGS) entry which is preliminary data.</text>
</comment>
<sequence length="203" mass="23168">MGGWDTFWTDKKHGFVPRPYIKDLVPLFKKRGTKTILDLGCGAGRHLVYLAQQGFFVVGQDISQAGLKMAQQHLKSEHLYNCILVHHDVTKLPFPDGSFNAVISTNALHHNRLKDINRAIGEIYRVLARNGILFVNLTADEEHTKGRMIEKGSYVTTKGIEKGIIHHLFTEKEIEKSFSKFKVIRLTPPTEQEKHWLLLAEKI</sequence>
<keyword evidence="1 5" id="KW-0489">Methyltransferase</keyword>
<gene>
    <name evidence="5" type="ORF">B2A_13932</name>
</gene>
<dbReference type="Gene3D" id="3.40.50.150">
    <property type="entry name" value="Vaccinia Virus protein VP39"/>
    <property type="match status" value="1"/>
</dbReference>
<protein>
    <submittedName>
        <fullName evidence="5">Methyltransferase type 11</fullName>
        <ecNumber evidence="5">2.1.1.-</ecNumber>
    </submittedName>
</protein>
<proteinExistence type="predicted"/>
<evidence type="ECO:0000256" key="2">
    <source>
        <dbReference type="ARBA" id="ARBA00022679"/>
    </source>
</evidence>
<dbReference type="GO" id="GO:0008757">
    <property type="term" value="F:S-adenosylmethionine-dependent methyltransferase activity"/>
    <property type="evidence" value="ECO:0007669"/>
    <property type="project" value="InterPro"/>
</dbReference>
<feature type="domain" description="Methyltransferase type 11" evidence="4">
    <location>
        <begin position="37"/>
        <end position="135"/>
    </location>
</feature>
<evidence type="ECO:0000256" key="1">
    <source>
        <dbReference type="ARBA" id="ARBA00022603"/>
    </source>
</evidence>
<evidence type="ECO:0000259" key="4">
    <source>
        <dbReference type="Pfam" id="PF08241"/>
    </source>
</evidence>
<reference evidence="5" key="1">
    <citation type="submission" date="2013-08" db="EMBL/GenBank/DDBJ databases">
        <authorList>
            <person name="Mendez C."/>
            <person name="Richter M."/>
            <person name="Ferrer M."/>
            <person name="Sanchez J."/>
        </authorList>
    </citation>
    <scope>NUCLEOTIDE SEQUENCE</scope>
</reference>
<dbReference type="Pfam" id="PF08241">
    <property type="entry name" value="Methyltransf_11"/>
    <property type="match status" value="1"/>
</dbReference>
<reference evidence="5" key="2">
    <citation type="journal article" date="2014" name="ISME J.">
        <title>Microbial stratification in low pH oxic and suboxic macroscopic growths along an acid mine drainage.</title>
        <authorList>
            <person name="Mendez-Garcia C."/>
            <person name="Mesa V."/>
            <person name="Sprenger R.R."/>
            <person name="Richter M."/>
            <person name="Diez M.S."/>
            <person name="Solano J."/>
            <person name="Bargiela R."/>
            <person name="Golyshina O.V."/>
            <person name="Manteca A."/>
            <person name="Ramos J.L."/>
            <person name="Gallego J.R."/>
            <person name="Llorente I."/>
            <person name="Martins Dos Santos V.A."/>
            <person name="Jensen O.N."/>
            <person name="Pelaez A.I."/>
            <person name="Sanchez J."/>
            <person name="Ferrer M."/>
        </authorList>
    </citation>
    <scope>NUCLEOTIDE SEQUENCE</scope>
</reference>
<organism evidence="5">
    <name type="scientific">mine drainage metagenome</name>
    <dbReference type="NCBI Taxonomy" id="410659"/>
    <lineage>
        <taxon>unclassified sequences</taxon>
        <taxon>metagenomes</taxon>
        <taxon>ecological metagenomes</taxon>
    </lineage>
</organism>
<name>T0Y6Z1_9ZZZZ</name>